<protein>
    <recommendedName>
        <fullName evidence="10">Flagellar protein FliL</fullName>
    </recommendedName>
</protein>
<dbReference type="AlphaFoldDB" id="B9E0T6"/>
<dbReference type="GO" id="GO:0005886">
    <property type="term" value="C:plasma membrane"/>
    <property type="evidence" value="ECO:0007669"/>
    <property type="project" value="UniProtKB-SubCell"/>
</dbReference>
<comment type="function">
    <text evidence="1 10">Controls the rotational direction of flagella during chemotaxis.</text>
</comment>
<evidence type="ECO:0000256" key="1">
    <source>
        <dbReference type="ARBA" id="ARBA00002254"/>
    </source>
</evidence>
<comment type="subcellular location">
    <subcellularLocation>
        <location evidence="2">Cell membrane</location>
        <topology evidence="2">Single-pass membrane protein</topology>
    </subcellularLocation>
</comment>
<evidence type="ECO:0000256" key="7">
    <source>
        <dbReference type="ARBA" id="ARBA00022779"/>
    </source>
</evidence>
<evidence type="ECO:0000256" key="4">
    <source>
        <dbReference type="ARBA" id="ARBA00022475"/>
    </source>
</evidence>
<gene>
    <name evidence="11" type="ordered locus">CKR_1060</name>
</gene>
<dbReference type="EMBL" id="AP009049">
    <property type="protein sequence ID" value="BAH06111.1"/>
    <property type="molecule type" value="Genomic_DNA"/>
</dbReference>
<dbReference type="PANTHER" id="PTHR35091:SF2">
    <property type="entry name" value="FLAGELLAR PROTEIN FLIL"/>
    <property type="match status" value="1"/>
</dbReference>
<evidence type="ECO:0000256" key="9">
    <source>
        <dbReference type="ARBA" id="ARBA00023136"/>
    </source>
</evidence>
<evidence type="ECO:0000256" key="6">
    <source>
        <dbReference type="ARBA" id="ARBA00022692"/>
    </source>
</evidence>
<keyword evidence="7 10" id="KW-0283">Flagellar rotation</keyword>
<name>B9E0T6_CLOK1</name>
<dbReference type="InterPro" id="IPR005503">
    <property type="entry name" value="FliL"/>
</dbReference>
<evidence type="ECO:0000256" key="5">
    <source>
        <dbReference type="ARBA" id="ARBA00022500"/>
    </source>
</evidence>
<evidence type="ECO:0000256" key="8">
    <source>
        <dbReference type="ARBA" id="ARBA00022989"/>
    </source>
</evidence>
<evidence type="ECO:0000256" key="10">
    <source>
        <dbReference type="RuleBase" id="RU364125"/>
    </source>
</evidence>
<keyword evidence="4 10" id="KW-1003">Cell membrane</keyword>
<keyword evidence="9 10" id="KW-0472">Membrane</keyword>
<organism evidence="11 12">
    <name type="scientific">Clostridium kluyveri (strain NBRC 12016)</name>
    <dbReference type="NCBI Taxonomy" id="583346"/>
    <lineage>
        <taxon>Bacteria</taxon>
        <taxon>Bacillati</taxon>
        <taxon>Bacillota</taxon>
        <taxon>Clostridia</taxon>
        <taxon>Eubacteriales</taxon>
        <taxon>Clostridiaceae</taxon>
        <taxon>Clostridium</taxon>
    </lineage>
</organism>
<keyword evidence="5 10" id="KW-0145">Chemotaxis</keyword>
<reference evidence="12" key="1">
    <citation type="submission" date="2005-09" db="EMBL/GenBank/DDBJ databases">
        <title>Complete genome sequence of Clostridium kluyveri and comparative genomics of Clostridia species.</title>
        <authorList>
            <person name="Inui M."/>
            <person name="Nonaka H."/>
            <person name="Shinoda Y."/>
            <person name="Ikenaga Y."/>
            <person name="Abe M."/>
            <person name="Naito K."/>
            <person name="Vertes A.A."/>
            <person name="Yukawa H."/>
        </authorList>
    </citation>
    <scope>NUCLEOTIDE SEQUENCE [LARGE SCALE GENOMIC DNA]</scope>
    <source>
        <strain evidence="12">NBRC 12016</strain>
    </source>
</reference>
<dbReference type="PANTHER" id="PTHR35091">
    <property type="entry name" value="FLAGELLAR PROTEIN FLIL"/>
    <property type="match status" value="1"/>
</dbReference>
<feature type="transmembrane region" description="Helical" evidence="10">
    <location>
        <begin position="21"/>
        <end position="44"/>
    </location>
</feature>
<evidence type="ECO:0000313" key="11">
    <source>
        <dbReference type="EMBL" id="BAH06111.1"/>
    </source>
</evidence>
<dbReference type="KEGG" id="ckr:CKR_1060"/>
<dbReference type="GO" id="GO:0006935">
    <property type="term" value="P:chemotaxis"/>
    <property type="evidence" value="ECO:0007669"/>
    <property type="project" value="UniProtKB-KW"/>
</dbReference>
<keyword evidence="6 10" id="KW-0812">Transmembrane</keyword>
<sequence>MHNILKGENTVENKEKKKGGVGLKVILIVFFLVAAVGAGVFFGYSKFLSDKNTDSNENMTTSNVTQAQTQTQSGENSSYLQHVVSAKTFDLSEFTINLADEGGKNYLKVNVYLGYDSKKLTDELTEKTPIIRDAIIEVLRTKKVEDINDKNMDNIKIEIIQRINPMLEKGKINNVYFSDILTQ</sequence>
<dbReference type="Pfam" id="PF03748">
    <property type="entry name" value="FliL"/>
    <property type="match status" value="1"/>
</dbReference>
<dbReference type="Proteomes" id="UP000007969">
    <property type="component" value="Chromosome"/>
</dbReference>
<dbReference type="GO" id="GO:0009425">
    <property type="term" value="C:bacterial-type flagellum basal body"/>
    <property type="evidence" value="ECO:0007669"/>
    <property type="project" value="InterPro"/>
</dbReference>
<keyword evidence="8 10" id="KW-1133">Transmembrane helix</keyword>
<dbReference type="GO" id="GO:0071978">
    <property type="term" value="P:bacterial-type flagellum-dependent swarming motility"/>
    <property type="evidence" value="ECO:0007669"/>
    <property type="project" value="TreeGrafter"/>
</dbReference>
<evidence type="ECO:0000256" key="2">
    <source>
        <dbReference type="ARBA" id="ARBA00004162"/>
    </source>
</evidence>
<evidence type="ECO:0000313" key="12">
    <source>
        <dbReference type="Proteomes" id="UP000007969"/>
    </source>
</evidence>
<accession>B9E0T6</accession>
<evidence type="ECO:0000256" key="3">
    <source>
        <dbReference type="ARBA" id="ARBA00008281"/>
    </source>
</evidence>
<dbReference type="HOGENOM" id="CLU_099018_6_1_9"/>
<comment type="similarity">
    <text evidence="3 10">Belongs to the FliL family.</text>
</comment>
<proteinExistence type="inferred from homology"/>